<feature type="compositionally biased region" description="Polar residues" evidence="1">
    <location>
        <begin position="1"/>
        <end position="11"/>
    </location>
</feature>
<evidence type="ECO:0000313" key="3">
    <source>
        <dbReference type="Proteomes" id="UP001472677"/>
    </source>
</evidence>
<organism evidence="2 3">
    <name type="scientific">Hibiscus sabdariffa</name>
    <name type="common">roselle</name>
    <dbReference type="NCBI Taxonomy" id="183260"/>
    <lineage>
        <taxon>Eukaryota</taxon>
        <taxon>Viridiplantae</taxon>
        <taxon>Streptophyta</taxon>
        <taxon>Embryophyta</taxon>
        <taxon>Tracheophyta</taxon>
        <taxon>Spermatophyta</taxon>
        <taxon>Magnoliopsida</taxon>
        <taxon>eudicotyledons</taxon>
        <taxon>Gunneridae</taxon>
        <taxon>Pentapetalae</taxon>
        <taxon>rosids</taxon>
        <taxon>malvids</taxon>
        <taxon>Malvales</taxon>
        <taxon>Malvaceae</taxon>
        <taxon>Malvoideae</taxon>
        <taxon>Hibiscus</taxon>
    </lineage>
</organism>
<proteinExistence type="predicted"/>
<reference evidence="2 3" key="1">
    <citation type="journal article" date="2024" name="G3 (Bethesda)">
        <title>Genome assembly of Hibiscus sabdariffa L. provides insights into metabolisms of medicinal natural products.</title>
        <authorList>
            <person name="Kim T."/>
        </authorList>
    </citation>
    <scope>NUCLEOTIDE SEQUENCE [LARGE SCALE GENOMIC DNA]</scope>
    <source>
        <strain evidence="2">TK-2024</strain>
        <tissue evidence="2">Old leaves</tissue>
    </source>
</reference>
<protein>
    <submittedName>
        <fullName evidence="2">Uncharacterized protein</fullName>
    </submittedName>
</protein>
<name>A0ABR2ETR6_9ROSI</name>
<sequence>MGVNGCTTLTTRGEDGNEIGANEFSMGVSSTLPTLIDRRGQPEQEYPRMEKLIQCFLVALAPRHHMHGVSDRCP</sequence>
<keyword evidence="3" id="KW-1185">Reference proteome</keyword>
<evidence type="ECO:0000313" key="2">
    <source>
        <dbReference type="EMBL" id="KAK8564739.1"/>
    </source>
</evidence>
<dbReference type="EMBL" id="JBBPBM010000010">
    <property type="protein sequence ID" value="KAK8564739.1"/>
    <property type="molecule type" value="Genomic_DNA"/>
</dbReference>
<comment type="caution">
    <text evidence="2">The sequence shown here is derived from an EMBL/GenBank/DDBJ whole genome shotgun (WGS) entry which is preliminary data.</text>
</comment>
<evidence type="ECO:0000256" key="1">
    <source>
        <dbReference type="SAM" id="MobiDB-lite"/>
    </source>
</evidence>
<gene>
    <name evidence="2" type="ORF">V6N12_058322</name>
</gene>
<accession>A0ABR2ETR6</accession>
<feature type="region of interest" description="Disordered" evidence="1">
    <location>
        <begin position="1"/>
        <end position="24"/>
    </location>
</feature>
<dbReference type="Proteomes" id="UP001472677">
    <property type="component" value="Unassembled WGS sequence"/>
</dbReference>